<gene>
    <name evidence="17" type="ORF">ATZ35_04275</name>
</gene>
<dbReference type="InterPro" id="IPR003439">
    <property type="entry name" value="ABC_transporter-like_ATP-bd"/>
</dbReference>
<feature type="transmembrane region" description="Helical" evidence="13">
    <location>
        <begin position="386"/>
        <end position="404"/>
    </location>
</feature>
<evidence type="ECO:0000256" key="4">
    <source>
        <dbReference type="ARBA" id="ARBA00022670"/>
    </source>
</evidence>
<dbReference type="SUPFAM" id="SSF90123">
    <property type="entry name" value="ABC transporter transmembrane region"/>
    <property type="match status" value="1"/>
</dbReference>
<keyword evidence="9" id="KW-0653">Protein transport</keyword>
<evidence type="ECO:0000256" key="2">
    <source>
        <dbReference type="ARBA" id="ARBA00022448"/>
    </source>
</evidence>
<keyword evidence="2" id="KW-0813">Transport</keyword>
<reference evidence="18" key="1">
    <citation type="submission" date="2015-12" db="EMBL/GenBank/DDBJ databases">
        <authorList>
            <person name="Lauer A."/>
            <person name="Humrighouse B."/>
            <person name="Loparev V."/>
            <person name="Shewmaker P.L."/>
            <person name="Whitney A.M."/>
            <person name="McLaughlin R.W."/>
        </authorList>
    </citation>
    <scope>NUCLEOTIDE SEQUENCE [LARGE SCALE GENOMIC DNA]</scope>
    <source>
        <strain evidence="18">LMG 26678</strain>
    </source>
</reference>
<dbReference type="InterPro" id="IPR005074">
    <property type="entry name" value="Peptidase_C39"/>
</dbReference>
<feature type="domain" description="ABC transmembrane type-1" evidence="15">
    <location>
        <begin position="163"/>
        <end position="441"/>
    </location>
</feature>
<evidence type="ECO:0000256" key="10">
    <source>
        <dbReference type="ARBA" id="ARBA00022989"/>
    </source>
</evidence>
<sequence>MKKIKLSKQTAENECGLCCISMLATYYKKEEPLSYYRNLFNTGRDGMTLADLFRVIKTIGIEPKAYQTKNLIDLPEQREPFILYMKNNHFVVAIFNKKKKGRKIDVYDPAKGLRLMSLYDLNAEFAGIALTGIPTPEFNKTSKKIREFRHINKIVLSLLPLLLLVTGFSLIAYLVSVFIPLILRTTIDNLFSSRIIHFGEISFTVFALTLFFLIISLIKNKISILLQEKLYTNISYKVIHHLFKINYSFFDNRSPGNIMFRLSLLTNIQDVISESMTKLVVSFTSIFVILSYLVLNYHSILPLLLIIIFIIGLASYKRSQKILIQKEKELGEKDKLDSLLNEIVNNMFQIRCLNLESYFQKNYIAGFFSFINEYKKSQRKIQNSNTVVNALVMFLPIYFVLFLISPFSPYQLSIGTLFALYSISTTLFTQVFSATTDIMSIKVMKASLFYLNDLLDEYGPEKIITQRINEFESLTMQDVSFKYNDTSEPALVAININVNKGEKVSIVGSSGSGKTTLVKLLANLYRPESGKIIFNGIDNNAINSDSFKDIVSVVPQNSVYFNKSIYKNITLDDDTINEVDVLSALETANLLNEVISLPMGIHTIISGQGGNFSGGQLQRLSIARALVRNPQLLILDEATSSLDTENENKIFLNLKKKKISLLTISHRLSTVKDSDKIICLEHGRVIETGNHKELLNKHGYYSNLCKQVEMR</sequence>
<dbReference type="PROSITE" id="PS50990">
    <property type="entry name" value="PEPTIDASE_C39"/>
    <property type="match status" value="1"/>
</dbReference>
<feature type="transmembrane region" description="Helical" evidence="13">
    <location>
        <begin position="276"/>
        <end position="294"/>
    </location>
</feature>
<dbReference type="GO" id="GO:0015031">
    <property type="term" value="P:protein transport"/>
    <property type="evidence" value="ECO:0007669"/>
    <property type="project" value="UniProtKB-KW"/>
</dbReference>
<keyword evidence="5 13" id="KW-0812">Transmembrane</keyword>
<evidence type="ECO:0000313" key="18">
    <source>
        <dbReference type="Proteomes" id="UP000067523"/>
    </source>
</evidence>
<dbReference type="GO" id="GO:0140359">
    <property type="term" value="F:ABC-type transporter activity"/>
    <property type="evidence" value="ECO:0007669"/>
    <property type="project" value="InterPro"/>
</dbReference>
<dbReference type="AlphaFoldDB" id="A0A0U2VST2"/>
<dbReference type="RefSeq" id="WP_208929647.1">
    <property type="nucleotide sequence ID" value="NZ_CP013655.1"/>
</dbReference>
<evidence type="ECO:0000256" key="13">
    <source>
        <dbReference type="SAM" id="Phobius"/>
    </source>
</evidence>
<keyword evidence="4" id="KW-0645">Protease</keyword>
<evidence type="ECO:0000259" key="15">
    <source>
        <dbReference type="PROSITE" id="PS50929"/>
    </source>
</evidence>
<evidence type="ECO:0000256" key="8">
    <source>
        <dbReference type="ARBA" id="ARBA00022840"/>
    </source>
</evidence>
<evidence type="ECO:0000256" key="7">
    <source>
        <dbReference type="ARBA" id="ARBA00022807"/>
    </source>
</evidence>
<dbReference type="InterPro" id="IPR027417">
    <property type="entry name" value="P-loop_NTPase"/>
</dbReference>
<keyword evidence="10 13" id="KW-1133">Transmembrane helix</keyword>
<dbReference type="EMBL" id="CP013655">
    <property type="protein sequence ID" value="ALS36404.1"/>
    <property type="molecule type" value="Genomic_DNA"/>
</dbReference>
<dbReference type="Pfam" id="PF00005">
    <property type="entry name" value="ABC_tran"/>
    <property type="match status" value="1"/>
</dbReference>
<dbReference type="GO" id="GO:0008234">
    <property type="term" value="F:cysteine-type peptidase activity"/>
    <property type="evidence" value="ECO:0007669"/>
    <property type="project" value="UniProtKB-KW"/>
</dbReference>
<evidence type="ECO:0000256" key="12">
    <source>
        <dbReference type="ARBA" id="ARBA00043264"/>
    </source>
</evidence>
<feature type="transmembrane region" description="Helical" evidence="13">
    <location>
        <begin position="154"/>
        <end position="183"/>
    </location>
</feature>
<evidence type="ECO:0000313" key="17">
    <source>
        <dbReference type="EMBL" id="ALS36404.1"/>
    </source>
</evidence>
<evidence type="ECO:0000256" key="11">
    <source>
        <dbReference type="ARBA" id="ARBA00023136"/>
    </source>
</evidence>
<evidence type="ECO:0000256" key="1">
    <source>
        <dbReference type="ARBA" id="ARBA00004651"/>
    </source>
</evidence>
<dbReference type="Gene3D" id="3.90.70.10">
    <property type="entry name" value="Cysteine proteinases"/>
    <property type="match status" value="1"/>
</dbReference>
<dbReference type="GO" id="GO:0043213">
    <property type="term" value="P:bacteriocin transport"/>
    <property type="evidence" value="ECO:0007669"/>
    <property type="project" value="UniProtKB-KW"/>
</dbReference>
<feature type="transmembrane region" description="Helical" evidence="13">
    <location>
        <begin position="410"/>
        <end position="432"/>
    </location>
</feature>
<organism evidence="17 18">
    <name type="scientific">Enterococcus rotai</name>
    <dbReference type="NCBI Taxonomy" id="118060"/>
    <lineage>
        <taxon>Bacteria</taxon>
        <taxon>Bacillati</taxon>
        <taxon>Bacillota</taxon>
        <taxon>Bacilli</taxon>
        <taxon>Lactobacillales</taxon>
        <taxon>Enterococcaceae</taxon>
        <taxon>Enterococcus</taxon>
    </lineage>
</organism>
<evidence type="ECO:0000259" key="16">
    <source>
        <dbReference type="PROSITE" id="PS50990"/>
    </source>
</evidence>
<dbReference type="STRING" id="118060.ATZ35_04275"/>
<dbReference type="PROSITE" id="PS00211">
    <property type="entry name" value="ABC_TRANSPORTER_1"/>
    <property type="match status" value="1"/>
</dbReference>
<keyword evidence="6" id="KW-0547">Nucleotide-binding</keyword>
<dbReference type="PROSITE" id="PS50929">
    <property type="entry name" value="ABC_TM1F"/>
    <property type="match status" value="1"/>
</dbReference>
<evidence type="ECO:0000259" key="14">
    <source>
        <dbReference type="PROSITE" id="PS50893"/>
    </source>
</evidence>
<dbReference type="InterPro" id="IPR036640">
    <property type="entry name" value="ABC1_TM_sf"/>
</dbReference>
<dbReference type="SMART" id="SM00382">
    <property type="entry name" value="AAA"/>
    <property type="match status" value="1"/>
</dbReference>
<dbReference type="GO" id="GO:0005886">
    <property type="term" value="C:plasma membrane"/>
    <property type="evidence" value="ECO:0007669"/>
    <property type="project" value="UniProtKB-SubCell"/>
</dbReference>
<comment type="subcellular location">
    <subcellularLocation>
        <location evidence="1">Cell membrane</location>
        <topology evidence="1">Multi-pass membrane protein</topology>
    </subcellularLocation>
</comment>
<accession>A0A0U2VST2</accession>
<dbReference type="GO" id="GO:0034040">
    <property type="term" value="F:ATPase-coupled lipid transmembrane transporter activity"/>
    <property type="evidence" value="ECO:0007669"/>
    <property type="project" value="TreeGrafter"/>
</dbReference>
<evidence type="ECO:0000256" key="9">
    <source>
        <dbReference type="ARBA" id="ARBA00022927"/>
    </source>
</evidence>
<dbReference type="GO" id="GO:0016887">
    <property type="term" value="F:ATP hydrolysis activity"/>
    <property type="evidence" value="ECO:0007669"/>
    <property type="project" value="InterPro"/>
</dbReference>
<feature type="transmembrane region" description="Helical" evidence="13">
    <location>
        <begin position="195"/>
        <end position="218"/>
    </location>
</feature>
<dbReference type="SUPFAM" id="SSF52540">
    <property type="entry name" value="P-loop containing nucleoside triphosphate hydrolases"/>
    <property type="match status" value="1"/>
</dbReference>
<dbReference type="PANTHER" id="PTHR24221">
    <property type="entry name" value="ATP-BINDING CASSETTE SUB-FAMILY B"/>
    <property type="match status" value="1"/>
</dbReference>
<dbReference type="Gene3D" id="1.20.1560.10">
    <property type="entry name" value="ABC transporter type 1, transmembrane domain"/>
    <property type="match status" value="1"/>
</dbReference>
<dbReference type="KEGG" id="erx:ATZ35_04275"/>
<dbReference type="Pfam" id="PF00664">
    <property type="entry name" value="ABC_membrane"/>
    <property type="match status" value="1"/>
</dbReference>
<feature type="transmembrane region" description="Helical" evidence="13">
    <location>
        <begin position="300"/>
        <end position="316"/>
    </location>
</feature>
<keyword evidence="8" id="KW-0067">ATP-binding</keyword>
<dbReference type="Gene3D" id="3.40.50.300">
    <property type="entry name" value="P-loop containing nucleotide triphosphate hydrolases"/>
    <property type="match status" value="1"/>
</dbReference>
<feature type="domain" description="ABC transporter" evidence="14">
    <location>
        <begin position="474"/>
        <end position="707"/>
    </location>
</feature>
<dbReference type="InterPro" id="IPR003593">
    <property type="entry name" value="AAA+_ATPase"/>
</dbReference>
<dbReference type="GO" id="GO:0005524">
    <property type="term" value="F:ATP binding"/>
    <property type="evidence" value="ECO:0007669"/>
    <property type="project" value="UniProtKB-KW"/>
</dbReference>
<dbReference type="PROSITE" id="PS50893">
    <property type="entry name" value="ABC_TRANSPORTER_2"/>
    <property type="match status" value="1"/>
</dbReference>
<evidence type="ECO:0000256" key="5">
    <source>
        <dbReference type="ARBA" id="ARBA00022692"/>
    </source>
</evidence>
<dbReference type="PANTHER" id="PTHR24221:SF654">
    <property type="entry name" value="ATP-BINDING CASSETTE SUB-FAMILY B MEMBER 6"/>
    <property type="match status" value="1"/>
</dbReference>
<dbReference type="InterPro" id="IPR017871">
    <property type="entry name" value="ABC_transporter-like_CS"/>
</dbReference>
<keyword evidence="7" id="KW-0378">Hydrolase</keyword>
<dbReference type="FunFam" id="3.40.50.300:FF:000299">
    <property type="entry name" value="ABC transporter ATP-binding protein/permease"/>
    <property type="match status" value="1"/>
</dbReference>
<dbReference type="GO" id="GO:0006508">
    <property type="term" value="P:proteolysis"/>
    <property type="evidence" value="ECO:0007669"/>
    <property type="project" value="UniProtKB-KW"/>
</dbReference>
<keyword evidence="3" id="KW-1003">Cell membrane</keyword>
<keyword evidence="11 13" id="KW-0472">Membrane</keyword>
<evidence type="ECO:0000256" key="3">
    <source>
        <dbReference type="ARBA" id="ARBA00022475"/>
    </source>
</evidence>
<dbReference type="InterPro" id="IPR011527">
    <property type="entry name" value="ABC1_TM_dom"/>
</dbReference>
<keyword evidence="12" id="KW-0080">Bacteriocin transport</keyword>
<keyword evidence="7" id="KW-0788">Thiol protease</keyword>
<evidence type="ECO:0000256" key="6">
    <source>
        <dbReference type="ARBA" id="ARBA00022741"/>
    </source>
</evidence>
<dbReference type="Proteomes" id="UP000067523">
    <property type="component" value="Chromosome"/>
</dbReference>
<protein>
    <submittedName>
        <fullName evidence="17">Uncharacterized protein</fullName>
    </submittedName>
</protein>
<dbReference type="InterPro" id="IPR039421">
    <property type="entry name" value="Type_1_exporter"/>
</dbReference>
<dbReference type="Pfam" id="PF03412">
    <property type="entry name" value="Peptidase_C39"/>
    <property type="match status" value="1"/>
</dbReference>
<proteinExistence type="predicted"/>
<keyword evidence="18" id="KW-1185">Reference proteome</keyword>
<feature type="domain" description="Peptidase C39" evidence="16">
    <location>
        <begin position="9"/>
        <end position="132"/>
    </location>
</feature>
<name>A0A0U2VST2_9ENTE</name>